<evidence type="ECO:0000313" key="14">
    <source>
        <dbReference type="Proteomes" id="UP000033085"/>
    </source>
</evidence>
<evidence type="ECO:0000313" key="5">
    <source>
        <dbReference type="EMBL" id="AZF71042.1"/>
    </source>
</evidence>
<dbReference type="Proteomes" id="UP000594632">
    <property type="component" value="Chromosome"/>
</dbReference>
<dbReference type="RefSeq" id="WP_009991129.1">
    <property type="nucleotide sequence ID" value="NZ_CP011055.2"/>
</dbReference>
<dbReference type="KEGG" id="ssoa:SULA_1696"/>
<reference evidence="3" key="5">
    <citation type="submission" date="2018-10" db="EMBL/GenBank/DDBJ databases">
        <authorList>
            <person name="McCarthy S."/>
            <person name="Gradnigo J."/>
            <person name="Johnson T."/>
            <person name="Payne S."/>
            <person name="Lipzen A."/>
            <person name="Schackwitz W."/>
            <person name="Martin J."/>
            <person name="Moriyama E."/>
            <person name="Blum P."/>
        </authorList>
    </citation>
    <scope>NUCLEOTIDE SEQUENCE</scope>
    <source>
        <strain evidence="1">SARC-B</strain>
        <strain evidence="2">SARC-C</strain>
        <strain evidence="3">SULA</strain>
    </source>
</reference>
<dbReference type="KEGG" id="ssol:SULB_1697"/>
<dbReference type="Proteomes" id="UP000267993">
    <property type="component" value="Chromosome"/>
</dbReference>
<dbReference type="AlphaFoldDB" id="A0A0E3GWM6"/>
<evidence type="ECO:0000313" key="13">
    <source>
        <dbReference type="Proteomes" id="UP000033057"/>
    </source>
</evidence>
<evidence type="ECO:0000313" key="22">
    <source>
        <dbReference type="Proteomes" id="UP000278715"/>
    </source>
</evidence>
<evidence type="ECO:0000313" key="18">
    <source>
        <dbReference type="Proteomes" id="UP000269431"/>
    </source>
</evidence>
<dbReference type="Proteomes" id="UP000033057">
    <property type="component" value="Chromosome"/>
</dbReference>
<reference evidence="16" key="2">
    <citation type="submission" date="2016-04" db="EMBL/GenBank/DDBJ databases">
        <authorList>
            <person name="Shah S.A."/>
            <person name="Garrett R.A."/>
        </authorList>
    </citation>
    <scope>NUCLEOTIDE SEQUENCE [LARGE SCALE GENOMIC DNA]</scope>
    <source>
        <strain evidence="16">ATCC 35091 / DSM 1616 / JCM 8930 / NBRC 15331 / P1</strain>
    </source>
</reference>
<dbReference type="GeneID" id="44129606"/>
<dbReference type="EMBL" id="CP033237">
    <property type="protein sequence ID" value="AZF73662.1"/>
    <property type="molecule type" value="Genomic_DNA"/>
</dbReference>
<accession>A0A0E3GWM6</accession>
<gene>
    <name evidence="11" type="ORF">HFC64_14650</name>
    <name evidence="12" type="ORF">SSOP1_0599</name>
    <name evidence="3" type="ORF">SULA_1696</name>
    <name evidence="1" type="ORF">SULB_1697</name>
    <name evidence="2" type="ORF">SULC_1695</name>
    <name evidence="4" type="ORF">SULG_08505</name>
    <name evidence="5" type="ORF">SULH_08505</name>
    <name evidence="6" type="ORF">SULI_08505</name>
    <name evidence="7" type="ORF">SULM_08505</name>
    <name evidence="8" type="ORF">SULN_08505</name>
    <name evidence="9" type="ORF">SULO_08515</name>
    <name evidence="10" type="ORF">SULZ_08430</name>
</gene>
<evidence type="ECO:0000313" key="19">
    <source>
        <dbReference type="Proteomes" id="UP000273194"/>
    </source>
</evidence>
<dbReference type="EMBL" id="CP033236">
    <property type="protein sequence ID" value="AZF71042.1"/>
    <property type="molecule type" value="Genomic_DNA"/>
</dbReference>
<evidence type="ECO:0000313" key="9">
    <source>
        <dbReference type="EMBL" id="AZF81499.1"/>
    </source>
</evidence>
<dbReference type="Proteomes" id="UP000033085">
    <property type="component" value="Chromosome"/>
</dbReference>
<evidence type="ECO:0000313" key="24">
    <source>
        <dbReference type="Proteomes" id="UP000594632"/>
    </source>
</evidence>
<protein>
    <submittedName>
        <fullName evidence="3">Uncharacterized protein</fullName>
    </submittedName>
</protein>
<dbReference type="Proteomes" id="UP000275843">
    <property type="component" value="Chromosome"/>
</dbReference>
<proteinExistence type="predicted"/>
<evidence type="ECO:0000313" key="1">
    <source>
        <dbReference type="EMBL" id="AKA73945.1"/>
    </source>
</evidence>
<dbReference type="EMBL" id="CP033239">
    <property type="protein sequence ID" value="AZF78895.1"/>
    <property type="molecule type" value="Genomic_DNA"/>
</dbReference>
<dbReference type="OrthoDB" id="35615at2157"/>
<evidence type="ECO:0000313" key="2">
    <source>
        <dbReference type="EMBL" id="AKA76642.1"/>
    </source>
</evidence>
<dbReference type="GeneID" id="24780167"/>
<dbReference type="EMBL" id="CP011057">
    <property type="protein sequence ID" value="AKA79336.1"/>
    <property type="molecule type" value="Genomic_DNA"/>
</dbReference>
<reference evidence="11 24" key="6">
    <citation type="journal article" date="2020" name="Nat. Commun.">
        <title>The structures of two archaeal type IV pili illuminate evolutionary relationships.</title>
        <authorList>
            <person name="Wang F."/>
            <person name="Baquero D.P."/>
            <person name="Su Z."/>
            <person name="Beltran L.C."/>
            <person name="Prangishvili D."/>
            <person name="Krupovic M."/>
            <person name="Egelman E.H."/>
        </authorList>
    </citation>
    <scope>NUCLEOTIDE SEQUENCE [LARGE SCALE GENOMIC DNA]</scope>
    <source>
        <strain evidence="11 24">POZ149</strain>
    </source>
</reference>
<dbReference type="Proteomes" id="UP000273194">
    <property type="component" value="Chromosome"/>
</dbReference>
<evidence type="ECO:0000313" key="3">
    <source>
        <dbReference type="EMBL" id="AKA79336.1"/>
    </source>
</evidence>
<evidence type="ECO:0000313" key="12">
    <source>
        <dbReference type="EMBL" id="SAI84154.1"/>
    </source>
</evidence>
<dbReference type="Proteomes" id="UP000269431">
    <property type="component" value="Chromosome"/>
</dbReference>
<evidence type="ECO:0000313" key="6">
    <source>
        <dbReference type="EMBL" id="AZF73662.1"/>
    </source>
</evidence>
<evidence type="ECO:0000313" key="7">
    <source>
        <dbReference type="EMBL" id="AZF76286.1"/>
    </source>
</evidence>
<reference evidence="13 14" key="1">
    <citation type="journal article" date="2015" name="Genome Announc.">
        <title>Complete Genome Sequence of Sulfolobus solfataricus Strain 98/2 and Evolved Derivatives.</title>
        <authorList>
            <person name="McCarthy S."/>
            <person name="Gradnigo J."/>
            <person name="Johnson T."/>
            <person name="Payne S."/>
            <person name="Lipzen A."/>
            <person name="Martin J."/>
            <person name="Schackwitz W."/>
            <person name="Moriyama E."/>
            <person name="Blum P."/>
        </authorList>
    </citation>
    <scope>NUCLEOTIDE SEQUENCE [LARGE SCALE GENOMIC DNA]</scope>
    <source>
        <strain evidence="13">98/2 SULC</strain>
        <strain evidence="1">SARC-B</strain>
        <strain evidence="2">SARC-C</strain>
        <strain evidence="3 15">SULA</strain>
        <strain evidence="14">SULB</strain>
    </source>
</reference>
<reference evidence="12" key="3">
    <citation type="submission" date="2016-04" db="EMBL/GenBank/DDBJ databases">
        <authorList>
            <person name="Evans L.H."/>
            <person name="Alamgir A."/>
            <person name="Owens N."/>
            <person name="Weber N.D."/>
            <person name="Virtaneva K."/>
            <person name="Barbian K."/>
            <person name="Babar A."/>
            <person name="Rosenke K."/>
        </authorList>
    </citation>
    <scope>NUCLEOTIDE SEQUENCE</scope>
    <source>
        <strain evidence="12">P1</strain>
    </source>
</reference>
<evidence type="ECO:0000313" key="10">
    <source>
        <dbReference type="EMBL" id="AZF84075.1"/>
    </source>
</evidence>
<name>A0A0E3GWM6_SACSO</name>
<sequence>MKVTGTAAKYKAKIGSNEIIVEEAKNEKGELIYIFTSIKGVSLPNGEKWKPKDDDAKDLDRNNATEDLKKNFRKVVQLL</sequence>
<evidence type="ECO:0000313" key="17">
    <source>
        <dbReference type="Proteomes" id="UP000267993"/>
    </source>
</evidence>
<evidence type="ECO:0000313" key="16">
    <source>
        <dbReference type="Proteomes" id="UP000076770"/>
    </source>
</evidence>
<dbReference type="Proteomes" id="UP000278715">
    <property type="component" value="Chromosome"/>
</dbReference>
<dbReference type="EMBL" id="CP050869">
    <property type="protein sequence ID" value="QPG50884.1"/>
    <property type="molecule type" value="Genomic_DNA"/>
</dbReference>
<dbReference type="EMBL" id="CP033235">
    <property type="protein sequence ID" value="AZF68422.1"/>
    <property type="molecule type" value="Genomic_DNA"/>
</dbReference>
<evidence type="ECO:0000313" key="15">
    <source>
        <dbReference type="Proteomes" id="UP000033106"/>
    </source>
</evidence>
<evidence type="ECO:0000313" key="23">
    <source>
        <dbReference type="Proteomes" id="UP000282269"/>
    </source>
</evidence>
<evidence type="ECO:0000313" key="11">
    <source>
        <dbReference type="EMBL" id="QPG50884.1"/>
    </source>
</evidence>
<dbReference type="EMBL" id="CP033241">
    <property type="protein sequence ID" value="AZF84075.1"/>
    <property type="molecule type" value="Genomic_DNA"/>
</dbReference>
<organism evidence="3 15">
    <name type="scientific">Saccharolobus solfataricus</name>
    <name type="common">Sulfolobus solfataricus</name>
    <dbReference type="NCBI Taxonomy" id="2287"/>
    <lineage>
        <taxon>Archaea</taxon>
        <taxon>Thermoproteota</taxon>
        <taxon>Thermoprotei</taxon>
        <taxon>Sulfolobales</taxon>
        <taxon>Sulfolobaceae</taxon>
        <taxon>Saccharolobus</taxon>
    </lineage>
</organism>
<dbReference type="PATRIC" id="fig|2287.6.peg.1756"/>
<dbReference type="Proteomes" id="UP000033106">
    <property type="component" value="Chromosome"/>
</dbReference>
<dbReference type="KEGG" id="ssof:SULC_1695"/>
<dbReference type="Proteomes" id="UP000273443">
    <property type="component" value="Chromosome"/>
</dbReference>
<evidence type="ECO:0000313" key="20">
    <source>
        <dbReference type="Proteomes" id="UP000273443"/>
    </source>
</evidence>
<dbReference type="EMBL" id="CP011055">
    <property type="protein sequence ID" value="AKA73945.1"/>
    <property type="molecule type" value="Genomic_DNA"/>
</dbReference>
<evidence type="ECO:0000313" key="8">
    <source>
        <dbReference type="EMBL" id="AZF78895.1"/>
    </source>
</evidence>
<dbReference type="EMBL" id="CP011056">
    <property type="protein sequence ID" value="AKA76642.1"/>
    <property type="molecule type" value="Genomic_DNA"/>
</dbReference>
<dbReference type="EMBL" id="LT549890">
    <property type="protein sequence ID" value="SAI84154.1"/>
    <property type="molecule type" value="Genomic_DNA"/>
</dbReference>
<evidence type="ECO:0000313" key="4">
    <source>
        <dbReference type="EMBL" id="AZF68422.1"/>
    </source>
</evidence>
<dbReference type="EMBL" id="CP033238">
    <property type="protein sequence ID" value="AZF76286.1"/>
    <property type="molecule type" value="Genomic_DNA"/>
</dbReference>
<dbReference type="Proteomes" id="UP000076770">
    <property type="component" value="Chromosome i"/>
</dbReference>
<reference evidence="17 18" key="4">
    <citation type="journal article" date="2018" name="Proc. Natl. Acad. Sci. U.S.A.">
        <title>Nonmutational mechanism of inheritance in the Archaeon Sulfolobus solfataricus.</title>
        <authorList>
            <person name="Payne S."/>
            <person name="McCarthy S."/>
            <person name="Johnson T."/>
            <person name="North E."/>
            <person name="Blum P."/>
        </authorList>
    </citation>
    <scope>NUCLEOTIDE SEQUENCE [LARGE SCALE GENOMIC DNA]</scope>
    <source>
        <strain evidence="5 17">SARC-H</strain>
        <strain evidence="6 21">SARC-I</strain>
        <strain evidence="8 22">SARC-N</strain>
        <strain evidence="9 23">SARC-O</strain>
        <strain evidence="10 18">SUL120</strain>
        <strain evidence="4 19">SULG</strain>
        <strain evidence="7 20">SULM</strain>
    </source>
</reference>
<dbReference type="EMBL" id="CP033240">
    <property type="protein sequence ID" value="AZF81499.1"/>
    <property type="molecule type" value="Genomic_DNA"/>
</dbReference>
<dbReference type="Proteomes" id="UP000282269">
    <property type="component" value="Chromosome"/>
</dbReference>
<evidence type="ECO:0000313" key="21">
    <source>
        <dbReference type="Proteomes" id="UP000275843"/>
    </source>
</evidence>